<protein>
    <recommendedName>
        <fullName evidence="13">Laccase</fullName>
    </recommendedName>
</protein>
<reference evidence="11" key="2">
    <citation type="submission" date="2021-10" db="EMBL/GenBank/DDBJ databases">
        <title>Phylogenomics reveals ancestral predisposition of the termite-cultivated fungus Termitomyces towards a domesticated lifestyle.</title>
        <authorList>
            <person name="Auxier B."/>
            <person name="Grum-Grzhimaylo A."/>
            <person name="Cardenas M.E."/>
            <person name="Lodge J.D."/>
            <person name="Laessoe T."/>
            <person name="Pedersen O."/>
            <person name="Smith M.E."/>
            <person name="Kuyper T.W."/>
            <person name="Franco-Molano E.A."/>
            <person name="Baroni T.J."/>
            <person name="Aanen D.K."/>
        </authorList>
    </citation>
    <scope>NUCLEOTIDE SEQUENCE</scope>
    <source>
        <strain evidence="11">D49</strain>
    </source>
</reference>
<dbReference type="InterPro" id="IPR008972">
    <property type="entry name" value="Cupredoxin"/>
</dbReference>
<dbReference type="SUPFAM" id="SSF49503">
    <property type="entry name" value="Cupredoxins"/>
    <property type="match status" value="3"/>
</dbReference>
<keyword evidence="2" id="KW-0479">Metal-binding</keyword>
<evidence type="ECO:0000259" key="9">
    <source>
        <dbReference type="Pfam" id="PF07731"/>
    </source>
</evidence>
<organism evidence="11 12">
    <name type="scientific">Sphagnurus paluster</name>
    <dbReference type="NCBI Taxonomy" id="117069"/>
    <lineage>
        <taxon>Eukaryota</taxon>
        <taxon>Fungi</taxon>
        <taxon>Dikarya</taxon>
        <taxon>Basidiomycota</taxon>
        <taxon>Agaricomycotina</taxon>
        <taxon>Agaricomycetes</taxon>
        <taxon>Agaricomycetidae</taxon>
        <taxon>Agaricales</taxon>
        <taxon>Tricholomatineae</taxon>
        <taxon>Lyophyllaceae</taxon>
        <taxon>Sphagnurus</taxon>
    </lineage>
</organism>
<dbReference type="PANTHER" id="PTHR11709:SF511">
    <property type="entry name" value="LACCASE"/>
    <property type="match status" value="1"/>
</dbReference>
<dbReference type="InterPro" id="IPR011706">
    <property type="entry name" value="Cu-oxidase_C"/>
</dbReference>
<dbReference type="PROSITE" id="PS00079">
    <property type="entry name" value="MULTICOPPER_OXIDASE1"/>
    <property type="match status" value="2"/>
</dbReference>
<dbReference type="InterPro" id="IPR001117">
    <property type="entry name" value="Cu-oxidase_2nd"/>
</dbReference>
<keyword evidence="5" id="KW-1015">Disulfide bond</keyword>
<dbReference type="Gene3D" id="2.60.40.420">
    <property type="entry name" value="Cupredoxins - blue copper proteins"/>
    <property type="match status" value="3"/>
</dbReference>
<evidence type="ECO:0000256" key="7">
    <source>
        <dbReference type="SAM" id="SignalP"/>
    </source>
</evidence>
<comment type="similarity">
    <text evidence="1">Belongs to the multicopper oxidase family.</text>
</comment>
<evidence type="ECO:0000259" key="8">
    <source>
        <dbReference type="Pfam" id="PF00394"/>
    </source>
</evidence>
<dbReference type="InterPro" id="IPR045087">
    <property type="entry name" value="Cu-oxidase_fam"/>
</dbReference>
<sequence length="521" mass="57219">MKYNLLSFLGCLSFILHSTSKVYGADVNYVFDLDNSVVSPDGFPRAGVIINGIYPGTLVQANKDDTLHITELIEFAQFQVRTASEDGPAFVNQCPISPSHSYTYDIPLNGQAGTYWYHSHLSSQYADGLRGAMVIYDPQDPHAALYDVDDANTVITLSDWYHLAAPGIQEIYIHGNGGGNHEPIPDSGLINGIGRYKGGPAVTRARVNVIAGKRYRFRVINTSAYAGYEFSIEGHSLTIIEVDGVSHAPLTVDRFMIYIGQRYSVVLNANQPVKNYWIRAPMELQHSSDNKNLDTKNVYAVLHYDGAPAAEPTTTPGSGTGTLLQEHLLAPIVNPGAPGGNVPADRTIDLRFTRNTNGQTEWTINDIRYESPDLPTLLNIVANGFSAEPDFTTHEHTFVLEKDKIIDLVIHGSANGHTHPFHLHGHAFDIIQGESGPVNYVNPPRRDVVGVKGSTVIIRFKTDNPGPWFLHCHIDWHLEAGLAVVFAEAPGAQRTGPQSQIIKQSWLDLCPIYQALPPALQ</sequence>
<keyword evidence="6" id="KW-0325">Glycoprotein</keyword>
<dbReference type="GO" id="GO:0005507">
    <property type="term" value="F:copper ion binding"/>
    <property type="evidence" value="ECO:0007669"/>
    <property type="project" value="InterPro"/>
</dbReference>
<dbReference type="Pfam" id="PF07732">
    <property type="entry name" value="Cu-oxidase_3"/>
    <property type="match status" value="1"/>
</dbReference>
<feature type="chain" id="PRO_5040451467" description="Laccase" evidence="7">
    <location>
        <begin position="25"/>
        <end position="521"/>
    </location>
</feature>
<name>A0A9P7K3C0_9AGAR</name>
<evidence type="ECO:0000256" key="1">
    <source>
        <dbReference type="ARBA" id="ARBA00010609"/>
    </source>
</evidence>
<feature type="signal peptide" evidence="7">
    <location>
        <begin position="1"/>
        <end position="24"/>
    </location>
</feature>
<evidence type="ECO:0000256" key="4">
    <source>
        <dbReference type="ARBA" id="ARBA00023008"/>
    </source>
</evidence>
<comment type="caution">
    <text evidence="11">The sequence shown here is derived from an EMBL/GenBank/DDBJ whole genome shotgun (WGS) entry which is preliminary data.</text>
</comment>
<dbReference type="InterPro" id="IPR011707">
    <property type="entry name" value="Cu-oxidase-like_N"/>
</dbReference>
<dbReference type="InterPro" id="IPR033138">
    <property type="entry name" value="Cu_oxidase_CS"/>
</dbReference>
<feature type="domain" description="Plastocyanin-like" evidence="8">
    <location>
        <begin position="152"/>
        <end position="307"/>
    </location>
</feature>
<keyword evidence="12" id="KW-1185">Reference proteome</keyword>
<feature type="domain" description="Plastocyanin-like" evidence="10">
    <location>
        <begin position="36"/>
        <end position="139"/>
    </location>
</feature>
<evidence type="ECO:0000259" key="10">
    <source>
        <dbReference type="Pfam" id="PF07732"/>
    </source>
</evidence>
<accession>A0A9P7K3C0</accession>
<gene>
    <name evidence="11" type="ORF">H0H81_012777</name>
</gene>
<keyword evidence="7" id="KW-0732">Signal</keyword>
<dbReference type="PANTHER" id="PTHR11709">
    <property type="entry name" value="MULTI-COPPER OXIDASE"/>
    <property type="match status" value="1"/>
</dbReference>
<dbReference type="GO" id="GO:0016491">
    <property type="term" value="F:oxidoreductase activity"/>
    <property type="evidence" value="ECO:0007669"/>
    <property type="project" value="UniProtKB-KW"/>
</dbReference>
<keyword evidence="4" id="KW-0186">Copper</keyword>
<evidence type="ECO:0000313" key="11">
    <source>
        <dbReference type="EMBL" id="KAG5634994.1"/>
    </source>
</evidence>
<evidence type="ECO:0000256" key="6">
    <source>
        <dbReference type="ARBA" id="ARBA00023180"/>
    </source>
</evidence>
<dbReference type="AlphaFoldDB" id="A0A9P7K3C0"/>
<dbReference type="InterPro" id="IPR002355">
    <property type="entry name" value="Cu_oxidase_Cu_BS"/>
</dbReference>
<evidence type="ECO:0008006" key="13">
    <source>
        <dbReference type="Google" id="ProtNLM"/>
    </source>
</evidence>
<evidence type="ECO:0000313" key="12">
    <source>
        <dbReference type="Proteomes" id="UP000717328"/>
    </source>
</evidence>
<evidence type="ECO:0000256" key="5">
    <source>
        <dbReference type="ARBA" id="ARBA00023157"/>
    </source>
</evidence>
<reference evidence="11" key="1">
    <citation type="submission" date="2021-02" db="EMBL/GenBank/DDBJ databases">
        <authorList>
            <person name="Nieuwenhuis M."/>
            <person name="Van De Peppel L.J.J."/>
        </authorList>
    </citation>
    <scope>NUCLEOTIDE SEQUENCE</scope>
    <source>
        <strain evidence="11">D49</strain>
    </source>
</reference>
<dbReference type="CDD" id="cd13903">
    <property type="entry name" value="CuRO_3_Tv-LCC_like"/>
    <property type="match status" value="1"/>
</dbReference>
<dbReference type="FunFam" id="2.60.40.420:FF:000045">
    <property type="entry name" value="Laccase 2"/>
    <property type="match status" value="1"/>
</dbReference>
<keyword evidence="3" id="KW-0560">Oxidoreductase</keyword>
<dbReference type="Pfam" id="PF00394">
    <property type="entry name" value="Cu-oxidase"/>
    <property type="match status" value="1"/>
</dbReference>
<proteinExistence type="inferred from homology"/>
<dbReference type="PROSITE" id="PS00080">
    <property type="entry name" value="MULTICOPPER_OXIDASE2"/>
    <property type="match status" value="1"/>
</dbReference>
<dbReference type="Proteomes" id="UP000717328">
    <property type="component" value="Unassembled WGS sequence"/>
</dbReference>
<feature type="domain" description="Plastocyanin-like" evidence="9">
    <location>
        <begin position="371"/>
        <end position="491"/>
    </location>
</feature>
<evidence type="ECO:0000256" key="2">
    <source>
        <dbReference type="ARBA" id="ARBA00022723"/>
    </source>
</evidence>
<dbReference type="EMBL" id="JABCKI010006211">
    <property type="protein sequence ID" value="KAG5634994.1"/>
    <property type="molecule type" value="Genomic_DNA"/>
</dbReference>
<dbReference type="OrthoDB" id="2121828at2759"/>
<evidence type="ECO:0000256" key="3">
    <source>
        <dbReference type="ARBA" id="ARBA00023002"/>
    </source>
</evidence>
<dbReference type="Pfam" id="PF07731">
    <property type="entry name" value="Cu-oxidase_2"/>
    <property type="match status" value="1"/>
</dbReference>